<dbReference type="RefSeq" id="WP_013739105.1">
    <property type="nucleotide sequence ID" value="NC_015436.1"/>
</dbReference>
<dbReference type="KEGG" id="scc:Spico_0481"/>
<evidence type="ECO:0008006" key="3">
    <source>
        <dbReference type="Google" id="ProtNLM"/>
    </source>
</evidence>
<evidence type="ECO:0000313" key="1">
    <source>
        <dbReference type="EMBL" id="AEC01709.1"/>
    </source>
</evidence>
<evidence type="ECO:0000313" key="2">
    <source>
        <dbReference type="Proteomes" id="UP000007939"/>
    </source>
</evidence>
<protein>
    <recommendedName>
        <fullName evidence="3">Lipoprotein</fullName>
    </recommendedName>
</protein>
<name>F4GJ69_PARC1</name>
<accession>F4GJ69</accession>
<dbReference type="STRING" id="760011.Spico_0481"/>
<sequence>MMKTTLKIFVPLFLVLAVLVGCNLDGTGLFHDVAHSKKASTHTNINLLWTDGSAVYVQADQDILLYSKNPSDPQVIDAKTIDLTAIDSSLSNRFIATRDKTSAGFVIFMENQNSIVSHVMNVNPTDYTLTLGSSSSPFTSAPSAPFFAEYGTYVMEDAAGEWKVDGTTPISLPQGGKFVSLLEDTLSSYFIVAKDSDGKFQIIQDGNTTITGLDTAEKPIAYFNSYVVTQDLTSSGTLSTTGTLWKINGTIATKVTDLSNLGGTTLIFESNGTYYLVTNSKMWTIGTDSVQAIGTEPFKTLETGTKIVSAWSDSSLYVFVTESNGVYFY</sequence>
<reference evidence="2" key="1">
    <citation type="submission" date="2011-04" db="EMBL/GenBank/DDBJ databases">
        <title>The complete genome of Spirochaeta coccoides DSM 17374.</title>
        <authorList>
            <person name="Lucas S."/>
            <person name="Copeland A."/>
            <person name="Lapidus A."/>
            <person name="Bruce D."/>
            <person name="Goodwin L."/>
            <person name="Pitluck S."/>
            <person name="Peters L."/>
            <person name="Kyrpides N."/>
            <person name="Mavromatis K."/>
            <person name="Pagani I."/>
            <person name="Ivanova N."/>
            <person name="Ovchinnikova G."/>
            <person name="Lu M."/>
            <person name="Detter J.C."/>
            <person name="Tapia R."/>
            <person name="Han C."/>
            <person name="Land M."/>
            <person name="Hauser L."/>
            <person name="Markowitz V."/>
            <person name="Cheng J.-F."/>
            <person name="Hugenholtz P."/>
            <person name="Woyke T."/>
            <person name="Wu D."/>
            <person name="Spring S."/>
            <person name="Schroeder M."/>
            <person name="Brambilla E."/>
            <person name="Klenk H.-P."/>
            <person name="Eisen J.A."/>
        </authorList>
    </citation>
    <scope>NUCLEOTIDE SEQUENCE [LARGE SCALE GENOMIC DNA]</scope>
    <source>
        <strain evidence="2">ATCC BAA-1237 / DSM 17374 / SPN1</strain>
    </source>
</reference>
<dbReference type="PROSITE" id="PS51257">
    <property type="entry name" value="PROKAR_LIPOPROTEIN"/>
    <property type="match status" value="1"/>
</dbReference>
<gene>
    <name evidence="1" type="ordered locus">Spico_0481</name>
</gene>
<keyword evidence="2" id="KW-1185">Reference proteome</keyword>
<dbReference type="Proteomes" id="UP000007939">
    <property type="component" value="Chromosome"/>
</dbReference>
<dbReference type="EMBL" id="CP002659">
    <property type="protein sequence ID" value="AEC01709.1"/>
    <property type="molecule type" value="Genomic_DNA"/>
</dbReference>
<dbReference type="AlphaFoldDB" id="F4GJ69"/>
<organism evidence="1 2">
    <name type="scientific">Parasphaerochaeta coccoides (strain ATCC BAA-1237 / DSM 17374 / SPN1)</name>
    <name type="common">Sphaerochaeta coccoides</name>
    <dbReference type="NCBI Taxonomy" id="760011"/>
    <lineage>
        <taxon>Bacteria</taxon>
        <taxon>Pseudomonadati</taxon>
        <taxon>Spirochaetota</taxon>
        <taxon>Spirochaetia</taxon>
        <taxon>Spirochaetales</taxon>
        <taxon>Sphaerochaetaceae</taxon>
        <taxon>Parasphaerochaeta</taxon>
    </lineage>
</organism>
<proteinExistence type="predicted"/>
<reference evidence="1 2" key="2">
    <citation type="journal article" date="2012" name="Stand. Genomic Sci.">
        <title>Complete genome sequence of the termite hindgut bacterium Spirochaeta coccoides type strain (SPN1(T)), reclassification in the genus Sphaerochaeta as Sphaerochaeta coccoides comb. nov. and emendations of the family Spirochaetaceae and the genus Sphaerochaeta.</title>
        <authorList>
            <person name="Abt B."/>
            <person name="Han C."/>
            <person name="Scheuner C."/>
            <person name="Lu M."/>
            <person name="Lapidus A."/>
            <person name="Nolan M."/>
            <person name="Lucas S."/>
            <person name="Hammon N."/>
            <person name="Deshpande S."/>
            <person name="Cheng J.F."/>
            <person name="Tapia R."/>
            <person name="Goodwin L.A."/>
            <person name="Pitluck S."/>
            <person name="Liolios K."/>
            <person name="Pagani I."/>
            <person name="Ivanova N."/>
            <person name="Mavromatis K."/>
            <person name="Mikhailova N."/>
            <person name="Huntemann M."/>
            <person name="Pati A."/>
            <person name="Chen A."/>
            <person name="Palaniappan K."/>
            <person name="Land M."/>
            <person name="Hauser L."/>
            <person name="Brambilla E.M."/>
            <person name="Rohde M."/>
            <person name="Spring S."/>
            <person name="Gronow S."/>
            <person name="Goker M."/>
            <person name="Woyke T."/>
            <person name="Bristow J."/>
            <person name="Eisen J.A."/>
            <person name="Markowitz V."/>
            <person name="Hugenholtz P."/>
            <person name="Kyrpides N.C."/>
            <person name="Klenk H.P."/>
            <person name="Detter J.C."/>
        </authorList>
    </citation>
    <scope>NUCLEOTIDE SEQUENCE [LARGE SCALE GENOMIC DNA]</scope>
    <source>
        <strain evidence="2">ATCC BAA-1237 / DSM 17374 / SPN1</strain>
    </source>
</reference>
<dbReference type="HOGENOM" id="CLU_844416_0_0_12"/>